<dbReference type="Proteomes" id="UP001501771">
    <property type="component" value="Unassembled WGS sequence"/>
</dbReference>
<reference evidence="2" key="1">
    <citation type="journal article" date="2019" name="Int. J. Syst. Evol. Microbiol.">
        <title>The Global Catalogue of Microorganisms (GCM) 10K type strain sequencing project: providing services to taxonomists for standard genome sequencing and annotation.</title>
        <authorList>
            <consortium name="The Broad Institute Genomics Platform"/>
            <consortium name="The Broad Institute Genome Sequencing Center for Infectious Disease"/>
            <person name="Wu L."/>
            <person name="Ma J."/>
        </authorList>
    </citation>
    <scope>NUCLEOTIDE SEQUENCE [LARGE SCALE GENOMIC DNA]</scope>
    <source>
        <strain evidence="2">JCM 16022</strain>
    </source>
</reference>
<gene>
    <name evidence="1" type="ORF">GCM10009844_44900</name>
</gene>
<evidence type="ECO:0000313" key="2">
    <source>
        <dbReference type="Proteomes" id="UP001501771"/>
    </source>
</evidence>
<accession>A0ABP5LZ11</accession>
<name>A0ABP5LZ11_9ACTN</name>
<organism evidence="1 2">
    <name type="scientific">Nocardioides koreensis</name>
    <dbReference type="NCBI Taxonomy" id="433651"/>
    <lineage>
        <taxon>Bacteria</taxon>
        <taxon>Bacillati</taxon>
        <taxon>Actinomycetota</taxon>
        <taxon>Actinomycetes</taxon>
        <taxon>Propionibacteriales</taxon>
        <taxon>Nocardioidaceae</taxon>
        <taxon>Nocardioides</taxon>
    </lineage>
</organism>
<evidence type="ECO:0000313" key="1">
    <source>
        <dbReference type="EMBL" id="GAA2156549.1"/>
    </source>
</evidence>
<sequence>MLFSWSRTPCAQCGASVERDAVGSHTCDPVRRVDFQVLAMGSAIAAFDTDLRDYLTGNEGRFEAWLAAREVRRSA</sequence>
<dbReference type="EMBL" id="BAAAQR010000020">
    <property type="protein sequence ID" value="GAA2156549.1"/>
    <property type="molecule type" value="Genomic_DNA"/>
</dbReference>
<comment type="caution">
    <text evidence="1">The sequence shown here is derived from an EMBL/GenBank/DDBJ whole genome shotgun (WGS) entry which is preliminary data.</text>
</comment>
<proteinExistence type="predicted"/>
<keyword evidence="2" id="KW-1185">Reference proteome</keyword>
<protein>
    <submittedName>
        <fullName evidence="1">Uncharacterized protein</fullName>
    </submittedName>
</protein>
<dbReference type="RefSeq" id="WP_344158145.1">
    <property type="nucleotide sequence ID" value="NZ_BAAAQR010000020.1"/>
</dbReference>